<reference evidence="1 2" key="1">
    <citation type="submission" date="2013-12" db="EMBL/GenBank/DDBJ databases">
        <title>Draft genome of the parsitic nematode Ancylostoma duodenale.</title>
        <authorList>
            <person name="Mitreva M."/>
        </authorList>
    </citation>
    <scope>NUCLEOTIDE SEQUENCE [LARGE SCALE GENOMIC DNA]</scope>
    <source>
        <strain evidence="1 2">Zhejiang</strain>
    </source>
</reference>
<keyword evidence="2" id="KW-1185">Reference proteome</keyword>
<dbReference type="OrthoDB" id="1918363at2759"/>
<gene>
    <name evidence="1" type="ORF">ANCDUO_10027</name>
</gene>
<dbReference type="EMBL" id="KN731659">
    <property type="protein sequence ID" value="KIH59729.1"/>
    <property type="molecule type" value="Genomic_DNA"/>
</dbReference>
<accession>A0A0C2GL95</accession>
<name>A0A0C2GL95_9BILA</name>
<dbReference type="Proteomes" id="UP000054047">
    <property type="component" value="Unassembled WGS sequence"/>
</dbReference>
<evidence type="ECO:0000313" key="1">
    <source>
        <dbReference type="EMBL" id="KIH59729.1"/>
    </source>
</evidence>
<sequence>MDVQVERNLERAQRGGVPGTRGLVEAFLKIGADDPFAEDGTVDGLPVWEVKCIFLFLHLFVQM</sequence>
<dbReference type="AlphaFoldDB" id="A0A0C2GL95"/>
<proteinExistence type="predicted"/>
<organism evidence="1 2">
    <name type="scientific">Ancylostoma duodenale</name>
    <dbReference type="NCBI Taxonomy" id="51022"/>
    <lineage>
        <taxon>Eukaryota</taxon>
        <taxon>Metazoa</taxon>
        <taxon>Ecdysozoa</taxon>
        <taxon>Nematoda</taxon>
        <taxon>Chromadorea</taxon>
        <taxon>Rhabditida</taxon>
        <taxon>Rhabditina</taxon>
        <taxon>Rhabditomorpha</taxon>
        <taxon>Strongyloidea</taxon>
        <taxon>Ancylostomatidae</taxon>
        <taxon>Ancylostomatinae</taxon>
        <taxon>Ancylostoma</taxon>
    </lineage>
</organism>
<evidence type="ECO:0000313" key="2">
    <source>
        <dbReference type="Proteomes" id="UP000054047"/>
    </source>
</evidence>
<protein>
    <submittedName>
        <fullName evidence="1">Uncharacterized protein</fullName>
    </submittedName>
</protein>